<protein>
    <submittedName>
        <fullName evidence="4">Histone family protein DNA-binding protein</fullName>
    </submittedName>
</protein>
<keyword evidence="2 4" id="KW-0238">DNA-binding</keyword>
<gene>
    <name evidence="4" type="ordered locus">Smon_0792</name>
</gene>
<dbReference type="AlphaFoldDB" id="D1AY85"/>
<name>D1AY85_STRM9</name>
<dbReference type="SMART" id="SM00411">
    <property type="entry name" value="BHL"/>
    <property type="match status" value="1"/>
</dbReference>
<dbReference type="EMBL" id="CP001779">
    <property type="protein sequence ID" value="ACZ01261.1"/>
    <property type="molecule type" value="Genomic_DNA"/>
</dbReference>
<sequence length="93" mass="10631">MSKKGFVEEYAKLTGETKKRSEELVNAFLETVENLVVKGEDVQFVGWGSFKVQERKEREGINPKTQKEIKIPAKKVLKFKVGKKFAEKVSKAK</sequence>
<keyword evidence="1" id="KW-0226">DNA condensation</keyword>
<dbReference type="OrthoDB" id="9799835at2"/>
<dbReference type="GeneID" id="29673434"/>
<dbReference type="eggNOG" id="COG0776">
    <property type="taxonomic scope" value="Bacteria"/>
</dbReference>
<dbReference type="Pfam" id="PF00216">
    <property type="entry name" value="Bac_DNA_binding"/>
    <property type="match status" value="1"/>
</dbReference>
<organism evidence="4 5">
    <name type="scientific">Streptobacillus moniliformis (strain ATCC 14647 / DSM 12112 / NCTC 10651 / 9901)</name>
    <dbReference type="NCBI Taxonomy" id="519441"/>
    <lineage>
        <taxon>Bacteria</taxon>
        <taxon>Fusobacteriati</taxon>
        <taxon>Fusobacteriota</taxon>
        <taxon>Fusobacteriia</taxon>
        <taxon>Fusobacteriales</taxon>
        <taxon>Leptotrichiaceae</taxon>
        <taxon>Streptobacillus</taxon>
    </lineage>
</organism>
<dbReference type="STRING" id="519441.Smon_0792"/>
<dbReference type="PANTHER" id="PTHR33175:SF3">
    <property type="entry name" value="DNA-BINDING PROTEIN HU-BETA"/>
    <property type="match status" value="1"/>
</dbReference>
<evidence type="ECO:0000256" key="1">
    <source>
        <dbReference type="ARBA" id="ARBA00023067"/>
    </source>
</evidence>
<dbReference type="SUPFAM" id="SSF47729">
    <property type="entry name" value="IHF-like DNA-binding proteins"/>
    <property type="match status" value="1"/>
</dbReference>
<dbReference type="GO" id="GO:0003677">
    <property type="term" value="F:DNA binding"/>
    <property type="evidence" value="ECO:0007669"/>
    <property type="project" value="UniProtKB-KW"/>
</dbReference>
<proteinExistence type="inferred from homology"/>
<dbReference type="GO" id="GO:0030261">
    <property type="term" value="P:chromosome condensation"/>
    <property type="evidence" value="ECO:0007669"/>
    <property type="project" value="UniProtKB-KW"/>
</dbReference>
<evidence type="ECO:0000313" key="4">
    <source>
        <dbReference type="EMBL" id="ACZ01261.1"/>
    </source>
</evidence>
<dbReference type="GO" id="GO:0005829">
    <property type="term" value="C:cytosol"/>
    <property type="evidence" value="ECO:0007669"/>
    <property type="project" value="TreeGrafter"/>
</dbReference>
<dbReference type="RefSeq" id="WP_012858812.1">
    <property type="nucleotide sequence ID" value="NC_013515.1"/>
</dbReference>
<comment type="similarity">
    <text evidence="3">Belongs to the bacterial histone-like protein family.</text>
</comment>
<evidence type="ECO:0000313" key="5">
    <source>
        <dbReference type="Proteomes" id="UP000002072"/>
    </source>
</evidence>
<evidence type="ECO:0000256" key="2">
    <source>
        <dbReference type="ARBA" id="ARBA00023125"/>
    </source>
</evidence>
<dbReference type="PANTHER" id="PTHR33175">
    <property type="entry name" value="DNA-BINDING PROTEIN HU"/>
    <property type="match status" value="1"/>
</dbReference>
<dbReference type="CDD" id="cd13831">
    <property type="entry name" value="HU"/>
    <property type="match status" value="1"/>
</dbReference>
<accession>D1AY85</accession>
<dbReference type="InterPro" id="IPR010992">
    <property type="entry name" value="IHF-like_DNA-bd_dom_sf"/>
</dbReference>
<reference evidence="4 5" key="1">
    <citation type="journal article" date="2009" name="Stand. Genomic Sci.">
        <title>Complete genome sequence of Streptobacillus moniliformis type strain (9901T).</title>
        <authorList>
            <person name="Nolan M."/>
            <person name="Gronow S."/>
            <person name="Lapidus A."/>
            <person name="Ivanova N."/>
            <person name="Copeland A."/>
            <person name="Lucas S."/>
            <person name="Del Rio T.G."/>
            <person name="Chen F."/>
            <person name="Tice H."/>
            <person name="Pitluck S."/>
            <person name="Cheng J.F."/>
            <person name="Sims D."/>
            <person name="Meincke L."/>
            <person name="Bruce D."/>
            <person name="Goodwin L."/>
            <person name="Brettin T."/>
            <person name="Han C."/>
            <person name="Detter J.C."/>
            <person name="Ovchinikova G."/>
            <person name="Pati A."/>
            <person name="Mavromatis K."/>
            <person name="Mikhailova N."/>
            <person name="Chen A."/>
            <person name="Palaniappan K."/>
            <person name="Land M."/>
            <person name="Hauser L."/>
            <person name="Chang Y.J."/>
            <person name="Jeffries C.D."/>
            <person name="Rohde M."/>
            <person name="Sproer C."/>
            <person name="Goker M."/>
            <person name="Bristow J."/>
            <person name="Eisen J.A."/>
            <person name="Markowitz V."/>
            <person name="Hugenholtz P."/>
            <person name="Kyrpides N.C."/>
            <person name="Klenk H.P."/>
            <person name="Chain P."/>
        </authorList>
    </citation>
    <scope>NUCLEOTIDE SEQUENCE [LARGE SCALE GENOMIC DNA]</scope>
    <source>
        <strain evidence="5">ATCC 14647 / DSM 12112 / NCTC 10651 / 9901</strain>
    </source>
</reference>
<dbReference type="GO" id="GO:0030527">
    <property type="term" value="F:structural constituent of chromatin"/>
    <property type="evidence" value="ECO:0007669"/>
    <property type="project" value="InterPro"/>
</dbReference>
<evidence type="ECO:0000256" key="3">
    <source>
        <dbReference type="RuleBase" id="RU003939"/>
    </source>
</evidence>
<dbReference type="KEGG" id="smf:Smon_0792"/>
<dbReference type="PRINTS" id="PR01727">
    <property type="entry name" value="DNABINDINGHU"/>
</dbReference>
<keyword evidence="5" id="KW-1185">Reference proteome</keyword>
<dbReference type="Gene3D" id="4.10.520.10">
    <property type="entry name" value="IHF-like DNA-binding proteins"/>
    <property type="match status" value="1"/>
</dbReference>
<dbReference type="InterPro" id="IPR000119">
    <property type="entry name" value="Hist_DNA-bd"/>
</dbReference>
<dbReference type="HOGENOM" id="CLU_105066_3_0_0"/>
<dbReference type="Proteomes" id="UP000002072">
    <property type="component" value="Chromosome"/>
</dbReference>